<evidence type="ECO:0000256" key="2">
    <source>
        <dbReference type="ARBA" id="ARBA00023002"/>
    </source>
</evidence>
<feature type="domain" description="Ketoreductase" evidence="3">
    <location>
        <begin position="3"/>
        <end position="180"/>
    </location>
</feature>
<comment type="caution">
    <text evidence="4">The sequence shown here is derived from an EMBL/GenBank/DDBJ whole genome shotgun (WGS) entry which is preliminary data.</text>
</comment>
<dbReference type="Gene3D" id="3.40.50.720">
    <property type="entry name" value="NAD(P)-binding Rossmann-like Domain"/>
    <property type="match status" value="1"/>
</dbReference>
<dbReference type="AlphaFoldDB" id="A0A917V418"/>
<dbReference type="Pfam" id="PF13561">
    <property type="entry name" value="adh_short_C2"/>
    <property type="match status" value="1"/>
</dbReference>
<dbReference type="InterPro" id="IPR057326">
    <property type="entry name" value="KR_dom"/>
</dbReference>
<dbReference type="RefSeq" id="WP_188913306.1">
    <property type="nucleotide sequence ID" value="NZ_BMMF01000006.1"/>
</dbReference>
<dbReference type="CDD" id="cd05233">
    <property type="entry name" value="SDR_c"/>
    <property type="match status" value="1"/>
</dbReference>
<dbReference type="GO" id="GO:0016491">
    <property type="term" value="F:oxidoreductase activity"/>
    <property type="evidence" value="ECO:0007669"/>
    <property type="project" value="UniProtKB-KW"/>
</dbReference>
<dbReference type="InterPro" id="IPR036291">
    <property type="entry name" value="NAD(P)-bd_dom_sf"/>
</dbReference>
<evidence type="ECO:0000259" key="3">
    <source>
        <dbReference type="SMART" id="SM00822"/>
    </source>
</evidence>
<keyword evidence="5" id="KW-1185">Reference proteome</keyword>
<dbReference type="EMBL" id="BMMF01000006">
    <property type="protein sequence ID" value="GGK36689.1"/>
    <property type="molecule type" value="Genomic_DNA"/>
</dbReference>
<protein>
    <recommendedName>
        <fullName evidence="3">Ketoreductase domain-containing protein</fullName>
    </recommendedName>
</protein>
<keyword evidence="2" id="KW-0560">Oxidoreductase</keyword>
<evidence type="ECO:0000256" key="1">
    <source>
        <dbReference type="ARBA" id="ARBA00006484"/>
    </source>
</evidence>
<dbReference type="PANTHER" id="PTHR43477:SF1">
    <property type="entry name" value="DIHYDROANTICAPSIN 7-DEHYDROGENASE"/>
    <property type="match status" value="1"/>
</dbReference>
<dbReference type="Proteomes" id="UP000600449">
    <property type="component" value="Unassembled WGS sequence"/>
</dbReference>
<organism evidence="4 5">
    <name type="scientific">Salinarimonas ramus</name>
    <dbReference type="NCBI Taxonomy" id="690164"/>
    <lineage>
        <taxon>Bacteria</taxon>
        <taxon>Pseudomonadati</taxon>
        <taxon>Pseudomonadota</taxon>
        <taxon>Alphaproteobacteria</taxon>
        <taxon>Hyphomicrobiales</taxon>
        <taxon>Salinarimonadaceae</taxon>
        <taxon>Salinarimonas</taxon>
    </lineage>
</organism>
<evidence type="ECO:0000313" key="4">
    <source>
        <dbReference type="EMBL" id="GGK36689.1"/>
    </source>
</evidence>
<dbReference type="InterPro" id="IPR051122">
    <property type="entry name" value="SDR_DHRS6-like"/>
</dbReference>
<sequence>MSARVLIWGGTGGVGSAAARALSAAGWRVHLAARDEARLAEVAREVDATGTSVADVGDPAAIARATEEASAGEGLAGLVYAVGSINLKPFGKLTQEDFLADFRLNALGAAQAVQAALKPFRQANGASVVLFSTIAANQGFSAHASVAMAKGAVQGLTLALAAELAPKVRVNCVAPSLLDTDLARPITSNATMAQAIAGMHAIPRLGTGEDVGALAAFLLSPQASWITGQTIGVDGGRSTLRVKG</sequence>
<reference evidence="4 5" key="1">
    <citation type="journal article" date="2014" name="Int. J. Syst. Evol. Microbiol.">
        <title>Complete genome sequence of Corynebacterium casei LMG S-19264T (=DSM 44701T), isolated from a smear-ripened cheese.</title>
        <authorList>
            <consortium name="US DOE Joint Genome Institute (JGI-PGF)"/>
            <person name="Walter F."/>
            <person name="Albersmeier A."/>
            <person name="Kalinowski J."/>
            <person name="Ruckert C."/>
        </authorList>
    </citation>
    <scope>NUCLEOTIDE SEQUENCE [LARGE SCALE GENOMIC DNA]</scope>
    <source>
        <strain evidence="4 5">CGMCC 1.9161</strain>
    </source>
</reference>
<dbReference type="InterPro" id="IPR002347">
    <property type="entry name" value="SDR_fam"/>
</dbReference>
<gene>
    <name evidence="4" type="ORF">GCM10011322_24610</name>
</gene>
<name>A0A917V418_9HYPH</name>
<evidence type="ECO:0000313" key="5">
    <source>
        <dbReference type="Proteomes" id="UP000600449"/>
    </source>
</evidence>
<dbReference type="SMART" id="SM00822">
    <property type="entry name" value="PKS_KR"/>
    <property type="match status" value="1"/>
</dbReference>
<dbReference type="PRINTS" id="PR00081">
    <property type="entry name" value="GDHRDH"/>
</dbReference>
<dbReference type="SUPFAM" id="SSF51735">
    <property type="entry name" value="NAD(P)-binding Rossmann-fold domains"/>
    <property type="match status" value="1"/>
</dbReference>
<dbReference type="PANTHER" id="PTHR43477">
    <property type="entry name" value="DIHYDROANTICAPSIN 7-DEHYDROGENASE"/>
    <property type="match status" value="1"/>
</dbReference>
<comment type="similarity">
    <text evidence="1">Belongs to the short-chain dehydrogenases/reductases (SDR) family.</text>
</comment>
<proteinExistence type="inferred from homology"/>
<accession>A0A917V418</accession>